<feature type="compositionally biased region" description="Polar residues" evidence="1">
    <location>
        <begin position="28"/>
        <end position="37"/>
    </location>
</feature>
<feature type="compositionally biased region" description="Basic and acidic residues" evidence="1">
    <location>
        <begin position="43"/>
        <end position="53"/>
    </location>
</feature>
<feature type="region of interest" description="Disordered" evidence="1">
    <location>
        <begin position="28"/>
        <end position="75"/>
    </location>
</feature>
<reference evidence="4" key="1">
    <citation type="submission" date="2018-02" db="EMBL/GenBank/DDBJ databases">
        <authorList>
            <person name="Hausmann B."/>
        </authorList>
    </citation>
    <scope>NUCLEOTIDE SEQUENCE [LARGE SCALE GENOMIC DNA]</scope>
    <source>
        <strain evidence="4">Peat soil MAG SbA1</strain>
    </source>
</reference>
<accession>A0A2U3KYA7</accession>
<evidence type="ECO:0000313" key="3">
    <source>
        <dbReference type="EMBL" id="SPF44603.1"/>
    </source>
</evidence>
<feature type="region of interest" description="Disordered" evidence="1">
    <location>
        <begin position="237"/>
        <end position="267"/>
    </location>
</feature>
<sequence length="267" mass="28685">MRISPITTCSWVALAILVLCTGLGAWGQDSSDQSPAGQSLGDAARKARQEHSAAGHVAAKQSVNEEDDGPDPGGVWRVRLCTRPPCYELSVALPKSPKWTRSAVEPRPVLIPLAGHEADMDHAIRIYPGEGLAPMFAPVDFAKRGLLQELFARPEYFGQAARMLRDWHVQIDGSAGLVTQFTVLSGTNHYRGLSVVAASPNGSYGFACVFRDEDANAAASICEAIVKSARSQALEPAKLRIYPTYQDPPPDDPDDPADDPPDNGDPQ</sequence>
<keyword evidence="2" id="KW-0732">Signal</keyword>
<proteinExistence type="predicted"/>
<evidence type="ECO:0000256" key="1">
    <source>
        <dbReference type="SAM" id="MobiDB-lite"/>
    </source>
</evidence>
<name>A0A2U3KYA7_9BACT</name>
<feature type="signal peptide" evidence="2">
    <location>
        <begin position="1"/>
        <end position="27"/>
    </location>
</feature>
<evidence type="ECO:0000256" key="2">
    <source>
        <dbReference type="SAM" id="SignalP"/>
    </source>
</evidence>
<feature type="chain" id="PRO_5015787109" evidence="2">
    <location>
        <begin position="28"/>
        <end position="267"/>
    </location>
</feature>
<dbReference type="Proteomes" id="UP000238701">
    <property type="component" value="Unassembled WGS sequence"/>
</dbReference>
<protein>
    <submittedName>
        <fullName evidence="3">Uncharacterized protein</fullName>
    </submittedName>
</protein>
<evidence type="ECO:0000313" key="4">
    <source>
        <dbReference type="Proteomes" id="UP000238701"/>
    </source>
</evidence>
<dbReference type="AlphaFoldDB" id="A0A2U3KYA7"/>
<feature type="compositionally biased region" description="Acidic residues" evidence="1">
    <location>
        <begin position="249"/>
        <end position="267"/>
    </location>
</feature>
<gene>
    <name evidence="3" type="ORF">SBA1_540018</name>
</gene>
<organism evidence="3 4">
    <name type="scientific">Candidatus Sulfotelmatobacter kueseliae</name>
    <dbReference type="NCBI Taxonomy" id="2042962"/>
    <lineage>
        <taxon>Bacteria</taxon>
        <taxon>Pseudomonadati</taxon>
        <taxon>Acidobacteriota</taxon>
        <taxon>Terriglobia</taxon>
        <taxon>Terriglobales</taxon>
        <taxon>Candidatus Korobacteraceae</taxon>
        <taxon>Candidatus Sulfotelmatobacter</taxon>
    </lineage>
</organism>
<dbReference type="EMBL" id="OMOD01000149">
    <property type="protein sequence ID" value="SPF44603.1"/>
    <property type="molecule type" value="Genomic_DNA"/>
</dbReference>